<dbReference type="Pfam" id="PF00589">
    <property type="entry name" value="Phage_integrase"/>
    <property type="match status" value="1"/>
</dbReference>
<feature type="domain" description="Tyr recombinase" evidence="6">
    <location>
        <begin position="186"/>
        <end position="392"/>
    </location>
</feature>
<name>A0ABX0KS94_9NEIS</name>
<evidence type="ECO:0000256" key="4">
    <source>
        <dbReference type="ARBA" id="ARBA00023172"/>
    </source>
</evidence>
<protein>
    <submittedName>
        <fullName evidence="8">Site-specific integrase</fullName>
    </submittedName>
</protein>
<keyword evidence="3 5" id="KW-0238">DNA-binding</keyword>
<dbReference type="RefSeq" id="WP_166826237.1">
    <property type="nucleotide sequence ID" value="NZ_JAAOLX010000005.1"/>
</dbReference>
<evidence type="ECO:0000256" key="5">
    <source>
        <dbReference type="PROSITE-ProRule" id="PRU01248"/>
    </source>
</evidence>
<organism evidence="8 9">
    <name type="scientific">Iodobacter violaceini</name>
    <dbReference type="NCBI Taxonomy" id="3044271"/>
    <lineage>
        <taxon>Bacteria</taxon>
        <taxon>Pseudomonadati</taxon>
        <taxon>Pseudomonadota</taxon>
        <taxon>Betaproteobacteria</taxon>
        <taxon>Neisseriales</taxon>
        <taxon>Chitinibacteraceae</taxon>
        <taxon>Iodobacter</taxon>
    </lineage>
</organism>
<keyword evidence="9" id="KW-1185">Reference proteome</keyword>
<proteinExistence type="inferred from homology"/>
<gene>
    <name evidence="8" type="ORF">HA050_11825</name>
</gene>
<evidence type="ECO:0000256" key="3">
    <source>
        <dbReference type="ARBA" id="ARBA00023125"/>
    </source>
</evidence>
<dbReference type="Gene3D" id="1.10.443.10">
    <property type="entry name" value="Intergrase catalytic core"/>
    <property type="match status" value="1"/>
</dbReference>
<evidence type="ECO:0000259" key="6">
    <source>
        <dbReference type="PROSITE" id="PS51898"/>
    </source>
</evidence>
<dbReference type="SUPFAM" id="SSF56349">
    <property type="entry name" value="DNA breaking-rejoining enzymes"/>
    <property type="match status" value="1"/>
</dbReference>
<dbReference type="PANTHER" id="PTHR30349">
    <property type="entry name" value="PHAGE INTEGRASE-RELATED"/>
    <property type="match status" value="1"/>
</dbReference>
<dbReference type="InterPro" id="IPR010998">
    <property type="entry name" value="Integrase_recombinase_N"/>
</dbReference>
<evidence type="ECO:0000259" key="7">
    <source>
        <dbReference type="PROSITE" id="PS51900"/>
    </source>
</evidence>
<comment type="caution">
    <text evidence="8">The sequence shown here is derived from an EMBL/GenBank/DDBJ whole genome shotgun (WGS) entry which is preliminary data.</text>
</comment>
<dbReference type="CDD" id="cd00397">
    <property type="entry name" value="DNA_BRE_C"/>
    <property type="match status" value="1"/>
</dbReference>
<accession>A0ABX0KS94</accession>
<dbReference type="Gene3D" id="1.10.150.130">
    <property type="match status" value="1"/>
</dbReference>
<comment type="similarity">
    <text evidence="1">Belongs to the 'phage' integrase family.</text>
</comment>
<evidence type="ECO:0000313" key="8">
    <source>
        <dbReference type="EMBL" id="NHQ86807.1"/>
    </source>
</evidence>
<dbReference type="PROSITE" id="PS51898">
    <property type="entry name" value="TYR_RECOMBINASE"/>
    <property type="match status" value="1"/>
</dbReference>
<dbReference type="PROSITE" id="PS51900">
    <property type="entry name" value="CB"/>
    <property type="match status" value="1"/>
</dbReference>
<evidence type="ECO:0000313" key="9">
    <source>
        <dbReference type="Proteomes" id="UP000712570"/>
    </source>
</evidence>
<keyword evidence="4" id="KW-0233">DNA recombination</keyword>
<dbReference type="EMBL" id="JAAOLX010000005">
    <property type="protein sequence ID" value="NHQ86807.1"/>
    <property type="molecule type" value="Genomic_DNA"/>
</dbReference>
<dbReference type="InterPro" id="IPR050090">
    <property type="entry name" value="Tyrosine_recombinase_XerCD"/>
</dbReference>
<reference evidence="8 9" key="1">
    <citation type="submission" date="2020-03" db="EMBL/GenBank/DDBJ databases">
        <title>Draft genome sequence of environmentally isolated violet-colored cultures.</title>
        <authorList>
            <person name="Wilson H.S."/>
        </authorList>
    </citation>
    <scope>NUCLEOTIDE SEQUENCE [LARGE SCALE GENOMIC DNA]</scope>
    <source>
        <strain evidence="8 9">HSC-16F04</strain>
    </source>
</reference>
<dbReference type="InterPro" id="IPR011010">
    <property type="entry name" value="DNA_brk_join_enz"/>
</dbReference>
<feature type="domain" description="Core-binding (CB)" evidence="7">
    <location>
        <begin position="39"/>
        <end position="143"/>
    </location>
</feature>
<evidence type="ECO:0000256" key="2">
    <source>
        <dbReference type="ARBA" id="ARBA00022908"/>
    </source>
</evidence>
<sequence>MMTELLAPTFPKIFEGSFVHWPIPDGKNRASGTAQISAMNDAEAVLCWLSEYTGSPNTVVSYRKEAERFMLWLAETWRGISDVSREDILRYTLFLADPQPAVKWCGPRRARTHAEWKPFVHGLQPGAVHHTMLCLQSMFSYLVEANYLKGNPVALSRKLRRSQGQDARTSVRARLLESEIIERILAFSKNLTYPDGVSLIEKRKLARARFVMAFYLMVGARSSEGVATYSGDLVGRRDGDITRWYWCVVGKGGKRAEVPIPPALLPILYEYRVCFGVMGTQSKIARLPLLLPLGINVSTRTPMILDRKSLYRIIKGVLADIALELKNEGRLEQAEVVSSASPHWLRHAYGKWQVDHGIELRNVMRNLRHSNMNTTMIYVDDDSNQRHKETESIF</sequence>
<dbReference type="Proteomes" id="UP000712570">
    <property type="component" value="Unassembled WGS sequence"/>
</dbReference>
<dbReference type="InterPro" id="IPR044068">
    <property type="entry name" value="CB"/>
</dbReference>
<dbReference type="PANTHER" id="PTHR30349:SF41">
    <property type="entry name" value="INTEGRASE_RECOMBINASE PROTEIN MJ0367-RELATED"/>
    <property type="match status" value="1"/>
</dbReference>
<dbReference type="InterPro" id="IPR002104">
    <property type="entry name" value="Integrase_catalytic"/>
</dbReference>
<evidence type="ECO:0000256" key="1">
    <source>
        <dbReference type="ARBA" id="ARBA00008857"/>
    </source>
</evidence>
<dbReference type="InterPro" id="IPR013762">
    <property type="entry name" value="Integrase-like_cat_sf"/>
</dbReference>
<keyword evidence="2" id="KW-0229">DNA integration</keyword>